<dbReference type="RefSeq" id="WP_012158182.1">
    <property type="nucleotide sequence ID" value="NC_009922.1"/>
</dbReference>
<dbReference type="InterPro" id="IPR027417">
    <property type="entry name" value="P-loop_NTPase"/>
</dbReference>
<gene>
    <name evidence="6" type="ordered locus">Clos_0304</name>
</gene>
<sequence length="255" mass="29368">MVQSIISVDKITKTFTVEGNRQDLTVLENININIKENEFVCIVGPSGCGKSTLLRLIAGLESATEGHVFYRGEKLIKPRKEIGMVFQNYSLMPWLNVEDNISMGLNFKRVSKSEKKKTVDEFLKIIGLEDFRKSYPHELSGGMQQRVAIARALANSPDVVLMDEPFGALDAYTRILLQKELLRIWEYDKKTIIFVTHSVDEAIYLADRIILMSRRKGSIDREIFVDIPRIRERSDLRYAKLTQELLEELEQLNDR</sequence>
<dbReference type="Pfam" id="PF00005">
    <property type="entry name" value="ABC_tran"/>
    <property type="match status" value="1"/>
</dbReference>
<feature type="domain" description="ABC transporter" evidence="5">
    <location>
        <begin position="6"/>
        <end position="239"/>
    </location>
</feature>
<proteinExistence type="predicted"/>
<evidence type="ECO:0000256" key="4">
    <source>
        <dbReference type="ARBA" id="ARBA00066388"/>
    </source>
</evidence>
<evidence type="ECO:0000313" key="7">
    <source>
        <dbReference type="Proteomes" id="UP000000269"/>
    </source>
</evidence>
<dbReference type="EC" id="7.6.2.9" evidence="4"/>
<dbReference type="PROSITE" id="PS50893">
    <property type="entry name" value="ABC_TRANSPORTER_2"/>
    <property type="match status" value="1"/>
</dbReference>
<dbReference type="Proteomes" id="UP000000269">
    <property type="component" value="Chromosome"/>
</dbReference>
<keyword evidence="7" id="KW-1185">Reference proteome</keyword>
<dbReference type="SMART" id="SM00382">
    <property type="entry name" value="AAA"/>
    <property type="match status" value="1"/>
</dbReference>
<dbReference type="AlphaFoldDB" id="A8ML50"/>
<keyword evidence="1" id="KW-0813">Transport</keyword>
<dbReference type="InterPro" id="IPR050166">
    <property type="entry name" value="ABC_transporter_ATP-bind"/>
</dbReference>
<dbReference type="InterPro" id="IPR017871">
    <property type="entry name" value="ABC_transporter-like_CS"/>
</dbReference>
<dbReference type="SUPFAM" id="SSF52540">
    <property type="entry name" value="P-loop containing nucleoside triphosphate hydrolases"/>
    <property type="match status" value="1"/>
</dbReference>
<keyword evidence="2" id="KW-0547">Nucleotide-binding</keyword>
<dbReference type="InterPro" id="IPR003439">
    <property type="entry name" value="ABC_transporter-like_ATP-bd"/>
</dbReference>
<dbReference type="GO" id="GO:0005524">
    <property type="term" value="F:ATP binding"/>
    <property type="evidence" value="ECO:0007669"/>
    <property type="project" value="UniProtKB-KW"/>
</dbReference>
<dbReference type="CDD" id="cd03293">
    <property type="entry name" value="ABC_NrtD_SsuB_transporters"/>
    <property type="match status" value="1"/>
</dbReference>
<dbReference type="KEGG" id="aoe:Clos_0304"/>
<accession>A8ML50</accession>
<evidence type="ECO:0000256" key="1">
    <source>
        <dbReference type="ARBA" id="ARBA00022448"/>
    </source>
</evidence>
<dbReference type="PANTHER" id="PTHR42788:SF13">
    <property type="entry name" value="ALIPHATIC SULFONATES IMPORT ATP-BINDING PROTEIN SSUB"/>
    <property type="match status" value="1"/>
</dbReference>
<dbReference type="HOGENOM" id="CLU_000604_1_22_9"/>
<dbReference type="OrthoDB" id="9801958at2"/>
<reference evidence="7" key="1">
    <citation type="submission" date="2007-10" db="EMBL/GenBank/DDBJ databases">
        <title>Complete genome of Alkaliphilus oremlandii OhILAs.</title>
        <authorList>
            <person name="Copeland A."/>
            <person name="Lucas S."/>
            <person name="Lapidus A."/>
            <person name="Barry K."/>
            <person name="Detter J.C."/>
            <person name="Glavina del Rio T."/>
            <person name="Hammon N."/>
            <person name="Israni S."/>
            <person name="Dalin E."/>
            <person name="Tice H."/>
            <person name="Pitluck S."/>
            <person name="Chain P."/>
            <person name="Malfatti S."/>
            <person name="Shin M."/>
            <person name="Vergez L."/>
            <person name="Schmutz J."/>
            <person name="Larimer F."/>
            <person name="Land M."/>
            <person name="Hauser L."/>
            <person name="Kyrpides N."/>
            <person name="Mikhailova N."/>
            <person name="Stolz J.F."/>
            <person name="Dawson A."/>
            <person name="Fisher E."/>
            <person name="Crable B."/>
            <person name="Perera E."/>
            <person name="Lisak J."/>
            <person name="Ranganathan M."/>
            <person name="Basu P."/>
            <person name="Richardson P."/>
        </authorList>
    </citation>
    <scope>NUCLEOTIDE SEQUENCE [LARGE SCALE GENOMIC DNA]</scope>
    <source>
        <strain evidence="7">OhILAs</strain>
    </source>
</reference>
<dbReference type="PROSITE" id="PS00211">
    <property type="entry name" value="ABC_TRANSPORTER_1"/>
    <property type="match status" value="1"/>
</dbReference>
<protein>
    <recommendedName>
        <fullName evidence="4">ABC-type quaternary amine transporter</fullName>
        <ecNumber evidence="4">7.6.2.9</ecNumber>
    </recommendedName>
</protein>
<dbReference type="PANTHER" id="PTHR42788">
    <property type="entry name" value="TAURINE IMPORT ATP-BINDING PROTEIN-RELATED"/>
    <property type="match status" value="1"/>
</dbReference>
<dbReference type="GO" id="GO:0016887">
    <property type="term" value="F:ATP hydrolysis activity"/>
    <property type="evidence" value="ECO:0007669"/>
    <property type="project" value="InterPro"/>
</dbReference>
<dbReference type="STRING" id="350688.Clos_0304"/>
<name>A8ML50_ALKOO</name>
<evidence type="ECO:0000256" key="3">
    <source>
        <dbReference type="ARBA" id="ARBA00022840"/>
    </source>
</evidence>
<keyword evidence="3" id="KW-0067">ATP-binding</keyword>
<dbReference type="GO" id="GO:0015418">
    <property type="term" value="F:ABC-type quaternary ammonium compound transporting activity"/>
    <property type="evidence" value="ECO:0007669"/>
    <property type="project" value="UniProtKB-EC"/>
</dbReference>
<dbReference type="Gene3D" id="3.40.50.300">
    <property type="entry name" value="P-loop containing nucleotide triphosphate hydrolases"/>
    <property type="match status" value="1"/>
</dbReference>
<organism evidence="6 7">
    <name type="scientific">Alkaliphilus oremlandii (strain OhILAs)</name>
    <name type="common">Clostridium oremlandii (strain OhILAs)</name>
    <dbReference type="NCBI Taxonomy" id="350688"/>
    <lineage>
        <taxon>Bacteria</taxon>
        <taxon>Bacillati</taxon>
        <taxon>Bacillota</taxon>
        <taxon>Clostridia</taxon>
        <taxon>Peptostreptococcales</taxon>
        <taxon>Natronincolaceae</taxon>
        <taxon>Alkaliphilus</taxon>
    </lineage>
</organism>
<dbReference type="FunFam" id="3.40.50.300:FF:000425">
    <property type="entry name" value="Probable ABC transporter, ATP-binding subunit"/>
    <property type="match status" value="1"/>
</dbReference>
<dbReference type="InterPro" id="IPR003593">
    <property type="entry name" value="AAA+_ATPase"/>
</dbReference>
<evidence type="ECO:0000259" key="5">
    <source>
        <dbReference type="PROSITE" id="PS50893"/>
    </source>
</evidence>
<evidence type="ECO:0000313" key="6">
    <source>
        <dbReference type="EMBL" id="ABW17867.1"/>
    </source>
</evidence>
<evidence type="ECO:0000256" key="2">
    <source>
        <dbReference type="ARBA" id="ARBA00022741"/>
    </source>
</evidence>
<dbReference type="EMBL" id="CP000853">
    <property type="protein sequence ID" value="ABW17867.1"/>
    <property type="molecule type" value="Genomic_DNA"/>
</dbReference>
<dbReference type="eggNOG" id="COG1116">
    <property type="taxonomic scope" value="Bacteria"/>
</dbReference>